<comment type="caution">
    <text evidence="1">The sequence shown here is derived from an EMBL/GenBank/DDBJ whole genome shotgun (WGS) entry which is preliminary data.</text>
</comment>
<dbReference type="AlphaFoldDB" id="A0A7Z0CNN9"/>
<accession>A0A7Z0CNN9</accession>
<dbReference type="EMBL" id="JACBZM010000001">
    <property type="protein sequence ID" value="NYI47609.1"/>
    <property type="molecule type" value="Genomic_DNA"/>
</dbReference>
<organism evidence="1 2">
    <name type="scientific">Nocardioides aromaticivorans</name>
    <dbReference type="NCBI Taxonomy" id="200618"/>
    <lineage>
        <taxon>Bacteria</taxon>
        <taxon>Bacillati</taxon>
        <taxon>Actinomycetota</taxon>
        <taxon>Actinomycetes</taxon>
        <taxon>Propionibacteriales</taxon>
        <taxon>Nocardioidaceae</taxon>
        <taxon>Nocardioides</taxon>
    </lineage>
</organism>
<sequence>MSDEQRYAVRCRAAYQQSCTDVVLSHSSALPFHDAPLWGLDLADVHLTRVDRFSGRREAGICRHRGELAEGDVVDVHGVLVTSPVRATLELSTLASTESAIAVANHFLNRGDFTPAELRERYEQSMANWPGSAATDLLIRLADPRVESVGESRTMYFLYRHHFPKPVPQYEIRHAGRLVARLDFALPELGIWIEFDGRVKYERHLRPGESPADAVVREKAREQHVAELTGWRCFRIAWSDLADPARLERRLRGFMASVAAERARRVAS</sequence>
<proteinExistence type="predicted"/>
<evidence type="ECO:0008006" key="3">
    <source>
        <dbReference type="Google" id="ProtNLM"/>
    </source>
</evidence>
<evidence type="ECO:0000313" key="1">
    <source>
        <dbReference type="EMBL" id="NYI47609.1"/>
    </source>
</evidence>
<name>A0A7Z0CNN9_9ACTN</name>
<dbReference type="Proteomes" id="UP000562045">
    <property type="component" value="Unassembled WGS sequence"/>
</dbReference>
<dbReference type="RefSeq" id="WP_179651626.1">
    <property type="nucleotide sequence ID" value="NZ_JACBZM010000001.1"/>
</dbReference>
<reference evidence="1 2" key="1">
    <citation type="submission" date="2020-07" db="EMBL/GenBank/DDBJ databases">
        <title>Sequencing the genomes of 1000 actinobacteria strains.</title>
        <authorList>
            <person name="Klenk H.-P."/>
        </authorList>
    </citation>
    <scope>NUCLEOTIDE SEQUENCE [LARGE SCALE GENOMIC DNA]</scope>
    <source>
        <strain evidence="1 2">DSM 15131</strain>
    </source>
</reference>
<gene>
    <name evidence="1" type="ORF">BJ993_004689</name>
</gene>
<protein>
    <recommendedName>
        <fullName evidence="3">DUF559 domain-containing protein</fullName>
    </recommendedName>
</protein>
<evidence type="ECO:0000313" key="2">
    <source>
        <dbReference type="Proteomes" id="UP000562045"/>
    </source>
</evidence>